<gene>
    <name evidence="2" type="ORF">GPM918_LOCUS8793</name>
    <name evidence="3" type="ORF">OVA965_LOCUS11209</name>
    <name evidence="4" type="ORF">SRO942_LOCUS8795</name>
    <name evidence="5" type="ORF">TMI583_LOCUS11205</name>
</gene>
<organism evidence="2 6">
    <name type="scientific">Didymodactylos carnosus</name>
    <dbReference type="NCBI Taxonomy" id="1234261"/>
    <lineage>
        <taxon>Eukaryota</taxon>
        <taxon>Metazoa</taxon>
        <taxon>Spiralia</taxon>
        <taxon>Gnathifera</taxon>
        <taxon>Rotifera</taxon>
        <taxon>Eurotatoria</taxon>
        <taxon>Bdelloidea</taxon>
        <taxon>Philodinida</taxon>
        <taxon>Philodinidae</taxon>
        <taxon>Didymodactylos</taxon>
    </lineage>
</organism>
<dbReference type="Proteomes" id="UP000681722">
    <property type="component" value="Unassembled WGS sequence"/>
</dbReference>
<evidence type="ECO:0000313" key="2">
    <source>
        <dbReference type="EMBL" id="CAF0904074.1"/>
    </source>
</evidence>
<reference evidence="2" key="1">
    <citation type="submission" date="2021-02" db="EMBL/GenBank/DDBJ databases">
        <authorList>
            <person name="Nowell W R."/>
        </authorList>
    </citation>
    <scope>NUCLEOTIDE SEQUENCE</scope>
</reference>
<name>A0A813ZTV0_9BILA</name>
<evidence type="ECO:0000313" key="3">
    <source>
        <dbReference type="EMBL" id="CAF0932229.1"/>
    </source>
</evidence>
<dbReference type="EMBL" id="CAJNOQ010001574">
    <property type="protein sequence ID" value="CAF0904074.1"/>
    <property type="molecule type" value="Genomic_DNA"/>
</dbReference>
<keyword evidence="6" id="KW-1185">Reference proteome</keyword>
<evidence type="ECO:0000313" key="6">
    <source>
        <dbReference type="Proteomes" id="UP000663829"/>
    </source>
</evidence>
<evidence type="ECO:0000313" key="5">
    <source>
        <dbReference type="EMBL" id="CAF3708600.1"/>
    </source>
</evidence>
<accession>A0A813ZTV0</accession>
<dbReference type="EMBL" id="CAJNOK010004285">
    <property type="protein sequence ID" value="CAF0932229.1"/>
    <property type="molecule type" value="Genomic_DNA"/>
</dbReference>
<dbReference type="AlphaFoldDB" id="A0A813ZTV0"/>
<sequence>MSNNPKTLADKAKDGVDHAANKVKEGVQTIQGKMEGKEAEKNHQQAKDASTVDGAISHAVDGLKHDSKKASCDAQAEAYKQFENDIDFINYDCNLNIIEPDGSHLNVLETK</sequence>
<dbReference type="Proteomes" id="UP000682733">
    <property type="component" value="Unassembled WGS sequence"/>
</dbReference>
<feature type="region of interest" description="Disordered" evidence="1">
    <location>
        <begin position="1"/>
        <end position="20"/>
    </location>
</feature>
<evidence type="ECO:0000313" key="4">
    <source>
        <dbReference type="EMBL" id="CAF3686114.1"/>
    </source>
</evidence>
<dbReference type="EMBL" id="CAJOBC010001574">
    <property type="protein sequence ID" value="CAF3686114.1"/>
    <property type="molecule type" value="Genomic_DNA"/>
</dbReference>
<evidence type="ECO:0000256" key="1">
    <source>
        <dbReference type="SAM" id="MobiDB-lite"/>
    </source>
</evidence>
<dbReference type="Proteomes" id="UP000663829">
    <property type="component" value="Unassembled WGS sequence"/>
</dbReference>
<dbReference type="Proteomes" id="UP000677228">
    <property type="component" value="Unassembled WGS sequence"/>
</dbReference>
<protein>
    <submittedName>
        <fullName evidence="2">Uncharacterized protein</fullName>
    </submittedName>
</protein>
<feature type="compositionally biased region" description="Basic and acidic residues" evidence="1">
    <location>
        <begin position="8"/>
        <end position="20"/>
    </location>
</feature>
<dbReference type="EMBL" id="CAJOBA010004287">
    <property type="protein sequence ID" value="CAF3708600.1"/>
    <property type="molecule type" value="Genomic_DNA"/>
</dbReference>
<proteinExistence type="predicted"/>
<comment type="caution">
    <text evidence="2">The sequence shown here is derived from an EMBL/GenBank/DDBJ whole genome shotgun (WGS) entry which is preliminary data.</text>
</comment>